<name>A0A1I8BE39_MELHA</name>
<keyword evidence="2" id="KW-1185">Reference proteome</keyword>
<feature type="region of interest" description="Disordered" evidence="1">
    <location>
        <begin position="1"/>
        <end position="25"/>
    </location>
</feature>
<proteinExistence type="predicted"/>
<sequence length="95" mass="11397">MDLHQQFSDSTSILPHQMQSNDGQNVNRHILKYIREEITKDKKSNSYRYKWINDAGEHGNYHLVEETKIYKGEKTKRTYIGCNRCRRYVNFSKVI</sequence>
<reference evidence="3" key="1">
    <citation type="submission" date="2016-11" db="UniProtKB">
        <authorList>
            <consortium name="WormBaseParasite"/>
        </authorList>
    </citation>
    <scope>IDENTIFICATION</scope>
</reference>
<evidence type="ECO:0000313" key="2">
    <source>
        <dbReference type="Proteomes" id="UP000095281"/>
    </source>
</evidence>
<organism evidence="2 3">
    <name type="scientific">Meloidogyne hapla</name>
    <name type="common">Root-knot nematode worm</name>
    <dbReference type="NCBI Taxonomy" id="6305"/>
    <lineage>
        <taxon>Eukaryota</taxon>
        <taxon>Metazoa</taxon>
        <taxon>Ecdysozoa</taxon>
        <taxon>Nematoda</taxon>
        <taxon>Chromadorea</taxon>
        <taxon>Rhabditida</taxon>
        <taxon>Tylenchina</taxon>
        <taxon>Tylenchomorpha</taxon>
        <taxon>Tylenchoidea</taxon>
        <taxon>Meloidogynidae</taxon>
        <taxon>Meloidogyninae</taxon>
        <taxon>Meloidogyne</taxon>
    </lineage>
</organism>
<evidence type="ECO:0000256" key="1">
    <source>
        <dbReference type="SAM" id="MobiDB-lite"/>
    </source>
</evidence>
<evidence type="ECO:0000313" key="3">
    <source>
        <dbReference type="WBParaSite" id="MhA1_Contig2049.frz3.gene6"/>
    </source>
</evidence>
<dbReference type="Proteomes" id="UP000095281">
    <property type="component" value="Unplaced"/>
</dbReference>
<dbReference type="AlphaFoldDB" id="A0A1I8BE39"/>
<accession>A0A1I8BE39</accession>
<dbReference type="WBParaSite" id="MhA1_Contig2049.frz3.gene6">
    <property type="protein sequence ID" value="MhA1_Contig2049.frz3.gene6"/>
    <property type="gene ID" value="MhA1_Contig2049.frz3.gene6"/>
</dbReference>
<protein>
    <submittedName>
        <fullName evidence="3">Uncharacterized protein</fullName>
    </submittedName>
</protein>